<accession>A0AAI8YWN3</accession>
<feature type="compositionally biased region" description="Basic and acidic residues" evidence="1">
    <location>
        <begin position="438"/>
        <end position="447"/>
    </location>
</feature>
<evidence type="ECO:0000256" key="1">
    <source>
        <dbReference type="SAM" id="MobiDB-lite"/>
    </source>
</evidence>
<protein>
    <submittedName>
        <fullName evidence="3">Uncharacterized protein</fullName>
    </submittedName>
</protein>
<keyword evidence="2" id="KW-1133">Transmembrane helix</keyword>
<name>A0AAI8YWN3_9PEZI</name>
<keyword evidence="2" id="KW-0812">Transmembrane</keyword>
<feature type="compositionally biased region" description="Basic residues" evidence="1">
    <location>
        <begin position="392"/>
        <end position="404"/>
    </location>
</feature>
<feature type="region of interest" description="Disordered" evidence="1">
    <location>
        <begin position="387"/>
        <end position="447"/>
    </location>
</feature>
<sequence length="447" mass="49149">MINQTITIVNKSGKIVSTSKHLVNVFNEAKSAYNERKAELKAQRKNEAEAREGERKARKLMERLAVDDDELERRSQASRRSSRRGSEDGRSMVRRKPVPSQAKRSRPPMKRGLSDTFYADDALPRRASHAPRPSPLRYGSFASQADDPRVGELTRRNTDGMMKPKRRSSADSIDMDLAYGELPPAGPESKHEDEVELRDKMNYLQLLLDEGNCVQHSVTAMIDNLQKNPDALAAVALTLAEVSNIAAKMAPGALAAMKTSFPAIVALLASPQFMIAAGVGVGVTIIALGGYKIIKKIQARNESREGLIEQGVGPAEIEQERADSPLDEDNTLREISKIEQWRRGIADEQANSMGTSIDGEFITPVATRALIEDGRLTEADLKPLDTATVKSSRSHRKSRSKSTKAKSEVSSSSSRVKNGKSKKAPSVLRSLFKGRSASKKERELEFA</sequence>
<feature type="compositionally biased region" description="Basic and acidic residues" evidence="1">
    <location>
        <begin position="40"/>
        <end position="75"/>
    </location>
</feature>
<feature type="region of interest" description="Disordered" evidence="1">
    <location>
        <begin position="40"/>
        <end position="171"/>
    </location>
</feature>
<feature type="compositionally biased region" description="Basic and acidic residues" evidence="1">
    <location>
        <begin position="146"/>
        <end position="158"/>
    </location>
</feature>
<evidence type="ECO:0000313" key="3">
    <source>
        <dbReference type="EMBL" id="CAK3956369.1"/>
    </source>
</evidence>
<feature type="compositionally biased region" description="Basic residues" evidence="1">
    <location>
        <begin position="92"/>
        <end position="109"/>
    </location>
</feature>
<keyword evidence="2" id="KW-0472">Membrane</keyword>
<evidence type="ECO:0000313" key="4">
    <source>
        <dbReference type="Proteomes" id="UP001296104"/>
    </source>
</evidence>
<dbReference type="Proteomes" id="UP001296104">
    <property type="component" value="Unassembled WGS sequence"/>
</dbReference>
<dbReference type="AlphaFoldDB" id="A0AAI8YWN3"/>
<organism evidence="3 4">
    <name type="scientific">Lecanosticta acicola</name>
    <dbReference type="NCBI Taxonomy" id="111012"/>
    <lineage>
        <taxon>Eukaryota</taxon>
        <taxon>Fungi</taxon>
        <taxon>Dikarya</taxon>
        <taxon>Ascomycota</taxon>
        <taxon>Pezizomycotina</taxon>
        <taxon>Dothideomycetes</taxon>
        <taxon>Dothideomycetidae</taxon>
        <taxon>Mycosphaerellales</taxon>
        <taxon>Mycosphaerellaceae</taxon>
        <taxon>Lecanosticta</taxon>
    </lineage>
</organism>
<reference evidence="3" key="1">
    <citation type="submission" date="2023-11" db="EMBL/GenBank/DDBJ databases">
        <authorList>
            <person name="Alioto T."/>
            <person name="Alioto T."/>
            <person name="Gomez Garrido J."/>
        </authorList>
    </citation>
    <scope>NUCLEOTIDE SEQUENCE</scope>
</reference>
<dbReference type="EMBL" id="CAVMBE010000016">
    <property type="protein sequence ID" value="CAK3956369.1"/>
    <property type="molecule type" value="Genomic_DNA"/>
</dbReference>
<feature type="transmembrane region" description="Helical" evidence="2">
    <location>
        <begin position="273"/>
        <end position="294"/>
    </location>
</feature>
<keyword evidence="4" id="KW-1185">Reference proteome</keyword>
<gene>
    <name evidence="3" type="ORF">LECACI_7A003355</name>
</gene>
<comment type="caution">
    <text evidence="3">The sequence shown here is derived from an EMBL/GenBank/DDBJ whole genome shotgun (WGS) entry which is preliminary data.</text>
</comment>
<proteinExistence type="predicted"/>
<evidence type="ECO:0000256" key="2">
    <source>
        <dbReference type="SAM" id="Phobius"/>
    </source>
</evidence>